<protein>
    <recommendedName>
        <fullName evidence="9">Fringe-like glycosyltransferase domain-containing protein</fullName>
    </recommendedName>
</protein>
<evidence type="ECO:0000256" key="8">
    <source>
        <dbReference type="ARBA" id="ARBA00037847"/>
    </source>
</evidence>
<dbReference type="AlphaFoldDB" id="A0A0M9VXG8"/>
<name>A0A0M9VXG8_ESCWE</name>
<dbReference type="PANTHER" id="PTHR10811">
    <property type="entry name" value="FRINGE-RELATED"/>
    <property type="match status" value="1"/>
</dbReference>
<dbReference type="Pfam" id="PF02434">
    <property type="entry name" value="Fringe"/>
    <property type="match status" value="1"/>
</dbReference>
<evidence type="ECO:0000256" key="7">
    <source>
        <dbReference type="ARBA" id="ARBA00023136"/>
    </source>
</evidence>
<dbReference type="GO" id="GO:0012505">
    <property type="term" value="C:endomembrane system"/>
    <property type="evidence" value="ECO:0007669"/>
    <property type="project" value="UniProtKB-SubCell"/>
</dbReference>
<reference evidence="10 11" key="1">
    <citation type="submission" date="2015-07" db="EMBL/GenBank/DDBJ databases">
        <title>The genome of the fungus Escovopsis weberi, a specialized disease agent of ant agriculture.</title>
        <authorList>
            <person name="de Man T.J."/>
            <person name="Stajich J.E."/>
            <person name="Kubicek C.P."/>
            <person name="Chenthamara K."/>
            <person name="Atanasova L."/>
            <person name="Druzhinina I.S."/>
            <person name="Birnbaum S."/>
            <person name="Barribeau S.M."/>
            <person name="Teiling C."/>
            <person name="Suen G."/>
            <person name="Currie C."/>
            <person name="Gerardo N.M."/>
        </authorList>
    </citation>
    <scope>NUCLEOTIDE SEQUENCE [LARGE SCALE GENOMIC DNA]</scope>
</reference>
<dbReference type="OrthoDB" id="414175at2759"/>
<keyword evidence="3" id="KW-0808">Transferase</keyword>
<evidence type="ECO:0000256" key="1">
    <source>
        <dbReference type="ARBA" id="ARBA00004606"/>
    </source>
</evidence>
<evidence type="ECO:0000256" key="4">
    <source>
        <dbReference type="ARBA" id="ARBA00022692"/>
    </source>
</evidence>
<sequence>MRSPVARLFPVAVCMLFVLLVTYGTDSLHVRSRLLYQVDFALHPVSHHQQTPLDGKASPSAKHAGTRIKMNCTADYPHLNGIMQRYGLDQRFEYLKRYVRFRRTEGLERKSMTRLSQRFLDGPLETMDLGRPLEAETACAEPLDVDVPASPFPQTVNASEFMFGVSTTYERFMDPETSPTSEWVYWLTDGHGSSNGGKLVLMLLKATDDELQGVADALGDAGIDADVYHSDASEEMAVRYLGLVPTLYTHPEAAGRKWLVTCDDDTYFPSMHGLAERMASLNHSAEMYVGTLSEDVGAVERHGSQAFGGAGVFLSLPLARRLTDLFGSCTTEAKVRATDTGWGPQGDMLLRNCIYQHTEARLTTVRELWQLDFFGDPSGFYESGMKPLSLHHYRGSGWHRAKPGEYTKVAYGCGEDCTLLRVQTADGFILSGYSVAQYPRGVDFNTAQVEGTFSAAPPDKGWNFDFTFGPRRRSLERSGRKMAWEMEESSVQADGTVLQTYIRLKDDDRWQNRDGTAMSEVDGILELIWIPW</sequence>
<keyword evidence="7" id="KW-0472">Membrane</keyword>
<evidence type="ECO:0000256" key="2">
    <source>
        <dbReference type="ARBA" id="ARBA00022676"/>
    </source>
</evidence>
<comment type="caution">
    <text evidence="10">The sequence shown here is derived from an EMBL/GenBank/DDBJ whole genome shotgun (WGS) entry which is preliminary data.</text>
</comment>
<evidence type="ECO:0000259" key="9">
    <source>
        <dbReference type="Pfam" id="PF02434"/>
    </source>
</evidence>
<comment type="subcellular location">
    <subcellularLocation>
        <location evidence="8">Endomembrane system</location>
        <topology evidence="8">Single-pass membrane protein</topology>
    </subcellularLocation>
    <subcellularLocation>
        <location evidence="1">Membrane</location>
        <topology evidence="1">Single-pass type II membrane protein</topology>
    </subcellularLocation>
</comment>
<gene>
    <name evidence="10" type="ORF">ESCO_003377</name>
</gene>
<organism evidence="10 11">
    <name type="scientific">Escovopsis weberi</name>
    <dbReference type="NCBI Taxonomy" id="150374"/>
    <lineage>
        <taxon>Eukaryota</taxon>
        <taxon>Fungi</taxon>
        <taxon>Dikarya</taxon>
        <taxon>Ascomycota</taxon>
        <taxon>Pezizomycotina</taxon>
        <taxon>Sordariomycetes</taxon>
        <taxon>Hypocreomycetidae</taxon>
        <taxon>Hypocreales</taxon>
        <taxon>Hypocreaceae</taxon>
        <taxon>Escovopsis</taxon>
    </lineage>
</organism>
<dbReference type="GO" id="GO:0016757">
    <property type="term" value="F:glycosyltransferase activity"/>
    <property type="evidence" value="ECO:0007669"/>
    <property type="project" value="UniProtKB-KW"/>
</dbReference>
<keyword evidence="6" id="KW-1133">Transmembrane helix</keyword>
<dbReference type="GO" id="GO:0016020">
    <property type="term" value="C:membrane"/>
    <property type="evidence" value="ECO:0007669"/>
    <property type="project" value="UniProtKB-SubCell"/>
</dbReference>
<evidence type="ECO:0000313" key="10">
    <source>
        <dbReference type="EMBL" id="KOS23212.1"/>
    </source>
</evidence>
<accession>A0A0M9VXG8</accession>
<keyword evidence="4" id="KW-0812">Transmembrane</keyword>
<dbReference type="Proteomes" id="UP000053831">
    <property type="component" value="Unassembled WGS sequence"/>
</dbReference>
<feature type="domain" description="Fringe-like glycosyltransferase" evidence="9">
    <location>
        <begin position="252"/>
        <end position="368"/>
    </location>
</feature>
<dbReference type="FunFam" id="3.90.550.50:FF:000036">
    <property type="entry name" value="Putative glycosyltransferase family 31 protein"/>
    <property type="match status" value="1"/>
</dbReference>
<proteinExistence type="predicted"/>
<dbReference type="InterPro" id="IPR003378">
    <property type="entry name" value="Fringe-like_glycosylTrfase"/>
</dbReference>
<keyword evidence="2" id="KW-0328">Glycosyltransferase</keyword>
<evidence type="ECO:0000313" key="11">
    <source>
        <dbReference type="Proteomes" id="UP000053831"/>
    </source>
</evidence>
<dbReference type="STRING" id="150374.A0A0M9VXG8"/>
<evidence type="ECO:0000256" key="3">
    <source>
        <dbReference type="ARBA" id="ARBA00022679"/>
    </source>
</evidence>
<keyword evidence="11" id="KW-1185">Reference proteome</keyword>
<evidence type="ECO:0000256" key="5">
    <source>
        <dbReference type="ARBA" id="ARBA00022968"/>
    </source>
</evidence>
<dbReference type="EMBL" id="LGSR01000002">
    <property type="protein sequence ID" value="KOS23212.1"/>
    <property type="molecule type" value="Genomic_DNA"/>
</dbReference>
<dbReference type="Gene3D" id="3.90.550.50">
    <property type="match status" value="1"/>
</dbReference>
<evidence type="ECO:0000256" key="6">
    <source>
        <dbReference type="ARBA" id="ARBA00022989"/>
    </source>
</evidence>
<keyword evidence="5" id="KW-0735">Signal-anchor</keyword>